<gene>
    <name evidence="1" type="ORF">AVDCRST_MAG51-1672</name>
</gene>
<proteinExistence type="predicted"/>
<organism evidence="1">
    <name type="scientific">uncultured Ramlibacter sp</name>
    <dbReference type="NCBI Taxonomy" id="260755"/>
    <lineage>
        <taxon>Bacteria</taxon>
        <taxon>Pseudomonadati</taxon>
        <taxon>Pseudomonadota</taxon>
        <taxon>Betaproteobacteria</taxon>
        <taxon>Burkholderiales</taxon>
        <taxon>Comamonadaceae</taxon>
        <taxon>Ramlibacter</taxon>
        <taxon>environmental samples</taxon>
    </lineage>
</organism>
<protein>
    <recommendedName>
        <fullName evidence="2">KTSC domain-containing protein</fullName>
    </recommendedName>
</protein>
<reference evidence="1" key="1">
    <citation type="submission" date="2020-02" db="EMBL/GenBank/DDBJ databases">
        <authorList>
            <person name="Meier V. D."/>
        </authorList>
    </citation>
    <scope>NUCLEOTIDE SEQUENCE</scope>
    <source>
        <strain evidence="1">AVDCRST_MAG51</strain>
    </source>
</reference>
<dbReference type="EMBL" id="CADCUX010000352">
    <property type="protein sequence ID" value="CAA9415487.1"/>
    <property type="molecule type" value="Genomic_DNA"/>
</dbReference>
<evidence type="ECO:0000313" key="1">
    <source>
        <dbReference type="EMBL" id="CAA9415487.1"/>
    </source>
</evidence>
<evidence type="ECO:0008006" key="2">
    <source>
        <dbReference type="Google" id="ProtNLM"/>
    </source>
</evidence>
<sequence>MPEDELLRAVRSAPLRHVRSRGVRMIGFDSERRMAVVVYPGRDTRYGYPGLSEEEIRGLIDVLEHDESLGAYISSIIKKNHDHERVAWDPATPPPG</sequence>
<accession>A0A6J4PNZ5</accession>
<name>A0A6J4PNZ5_9BURK</name>
<dbReference type="AlphaFoldDB" id="A0A6J4PNZ5"/>